<dbReference type="CDD" id="cd00077">
    <property type="entry name" value="HDc"/>
    <property type="match status" value="1"/>
</dbReference>
<proteinExistence type="predicted"/>
<feature type="domain" description="HD/PDEase" evidence="1">
    <location>
        <begin position="79"/>
        <end position="203"/>
    </location>
</feature>
<dbReference type="EMBL" id="CP089984">
    <property type="protein sequence ID" value="WXB19139.1"/>
    <property type="molecule type" value="Genomic_DNA"/>
</dbReference>
<dbReference type="Proteomes" id="UP001370348">
    <property type="component" value="Chromosome"/>
</dbReference>
<dbReference type="InterPro" id="IPR003607">
    <property type="entry name" value="HD/PDEase_dom"/>
</dbReference>
<evidence type="ECO:0000259" key="1">
    <source>
        <dbReference type="SMART" id="SM00471"/>
    </source>
</evidence>
<keyword evidence="3" id="KW-1185">Reference proteome</keyword>
<evidence type="ECO:0000313" key="2">
    <source>
        <dbReference type="EMBL" id="WXB19139.1"/>
    </source>
</evidence>
<accession>A0ABZ2M9E7</accession>
<name>A0ABZ2M9E7_9BACT</name>
<dbReference type="PANTHER" id="PTHR35569:SF1">
    <property type="entry name" value="CYANAMIDE HYDRATASE DDI2-RELATED"/>
    <property type="match status" value="1"/>
</dbReference>
<dbReference type="SMART" id="SM00471">
    <property type="entry name" value="HDc"/>
    <property type="match status" value="1"/>
</dbReference>
<reference evidence="2 3" key="1">
    <citation type="submission" date="2021-12" db="EMBL/GenBank/DDBJ databases">
        <title>Discovery of the Pendulisporaceae a myxobacterial family with distinct sporulation behavior and unique specialized metabolism.</title>
        <authorList>
            <person name="Garcia R."/>
            <person name="Popoff A."/>
            <person name="Bader C.D."/>
            <person name="Loehr J."/>
            <person name="Walesch S."/>
            <person name="Walt C."/>
            <person name="Boldt J."/>
            <person name="Bunk B."/>
            <person name="Haeckl F.J.F.P.J."/>
            <person name="Gunesch A.P."/>
            <person name="Birkelbach J."/>
            <person name="Nuebel U."/>
            <person name="Pietschmann T."/>
            <person name="Bach T."/>
            <person name="Mueller R."/>
        </authorList>
    </citation>
    <scope>NUCLEOTIDE SEQUENCE [LARGE SCALE GENOMIC DNA]</scope>
    <source>
        <strain evidence="2 3">MSr11954</strain>
    </source>
</reference>
<dbReference type="SUPFAM" id="SSF109604">
    <property type="entry name" value="HD-domain/PDEase-like"/>
    <property type="match status" value="1"/>
</dbReference>
<sequence length="256" mass="27707">MSEPLLGTMEWCQRTGDRMSTTEKIELARYVASLKAEMCFDEMRHRLGLLRPAAVDLDTLAPPDTRLVRDAEAFGLEIYDESVLTHCLRTYYLGALVAAHDGIAFDREVFYAAAICHDAGLTAVAGPLSACCFAHASGRIARERLGADGHPDPVVSRIADAISTHLNLFVPPSQYPAESALTAMGATCDILGAYVHRIEPGTLKKLVERYPRIGFLTALARAGSGHHPEDTRPSVLLAMGAFDRGTQGIEEVIGVD</sequence>
<dbReference type="PANTHER" id="PTHR35569">
    <property type="entry name" value="CYANAMIDE HYDRATASE DDI2-RELATED"/>
    <property type="match status" value="1"/>
</dbReference>
<protein>
    <submittedName>
        <fullName evidence="2">HD domain-containing protein</fullName>
    </submittedName>
</protein>
<evidence type="ECO:0000313" key="3">
    <source>
        <dbReference type="Proteomes" id="UP001370348"/>
    </source>
</evidence>
<gene>
    <name evidence="2" type="ORF">LZC94_18105</name>
</gene>
<dbReference type="Pfam" id="PF01966">
    <property type="entry name" value="HD"/>
    <property type="match status" value="1"/>
</dbReference>
<organism evidence="2 3">
    <name type="scientific">Pendulispora albinea</name>
    <dbReference type="NCBI Taxonomy" id="2741071"/>
    <lineage>
        <taxon>Bacteria</taxon>
        <taxon>Pseudomonadati</taxon>
        <taxon>Myxococcota</taxon>
        <taxon>Myxococcia</taxon>
        <taxon>Myxococcales</taxon>
        <taxon>Sorangiineae</taxon>
        <taxon>Pendulisporaceae</taxon>
        <taxon>Pendulispora</taxon>
    </lineage>
</organism>
<dbReference type="InterPro" id="IPR006674">
    <property type="entry name" value="HD_domain"/>
</dbReference>
<dbReference type="Gene3D" id="1.10.3210.10">
    <property type="entry name" value="Hypothetical protein af1432"/>
    <property type="match status" value="1"/>
</dbReference>
<dbReference type="RefSeq" id="WP_394828763.1">
    <property type="nucleotide sequence ID" value="NZ_CP089984.1"/>
</dbReference>